<dbReference type="SUPFAM" id="SSF53756">
    <property type="entry name" value="UDP-Glycosyltransferase/glycogen phosphorylase"/>
    <property type="match status" value="1"/>
</dbReference>
<keyword evidence="10" id="KW-0325">Glycoprotein</keyword>
<comment type="similarity">
    <text evidence="3 12">Belongs to the glycosyltransferase 10 family.</text>
</comment>
<dbReference type="FunFam" id="3.40.50.11660:FF:000002">
    <property type="entry name" value="Alpha-(1,3)-fucosyltransferase"/>
    <property type="match status" value="1"/>
</dbReference>
<evidence type="ECO:0000313" key="15">
    <source>
        <dbReference type="Proteomes" id="UP000789396"/>
    </source>
</evidence>
<evidence type="ECO:0000313" key="14">
    <source>
        <dbReference type="EMBL" id="CAG8578219.1"/>
    </source>
</evidence>
<evidence type="ECO:0000256" key="6">
    <source>
        <dbReference type="ARBA" id="ARBA00022692"/>
    </source>
</evidence>
<dbReference type="GO" id="GO:0008417">
    <property type="term" value="F:fucosyltransferase activity"/>
    <property type="evidence" value="ECO:0007669"/>
    <property type="project" value="InterPro"/>
</dbReference>
<keyword evidence="5 12" id="KW-0808">Transferase</keyword>
<gene>
    <name evidence="14" type="ORF">RFULGI_LOCUS5735</name>
</gene>
<evidence type="ECO:0000256" key="10">
    <source>
        <dbReference type="ARBA" id="ARBA00023180"/>
    </source>
</evidence>
<evidence type="ECO:0000259" key="13">
    <source>
        <dbReference type="Pfam" id="PF00852"/>
    </source>
</evidence>
<keyword evidence="9 12" id="KW-0472">Membrane</keyword>
<dbReference type="AlphaFoldDB" id="A0A9N9BV29"/>
<reference evidence="14" key="1">
    <citation type="submission" date="2021-06" db="EMBL/GenBank/DDBJ databases">
        <authorList>
            <person name="Kallberg Y."/>
            <person name="Tangrot J."/>
            <person name="Rosling A."/>
        </authorList>
    </citation>
    <scope>NUCLEOTIDE SEQUENCE</scope>
    <source>
        <strain evidence="14">IN212</strain>
    </source>
</reference>
<evidence type="ECO:0000256" key="9">
    <source>
        <dbReference type="ARBA" id="ARBA00023136"/>
    </source>
</evidence>
<keyword evidence="12" id="KW-0333">Golgi apparatus</keyword>
<evidence type="ECO:0000256" key="11">
    <source>
        <dbReference type="ARBA" id="ARBA00037847"/>
    </source>
</evidence>
<dbReference type="InterPro" id="IPR001503">
    <property type="entry name" value="Glyco_trans_10"/>
</dbReference>
<comment type="subcellular location">
    <subcellularLocation>
        <location evidence="11">Endomembrane system</location>
        <topology evidence="11">Single-pass membrane protein</topology>
    </subcellularLocation>
    <subcellularLocation>
        <location evidence="12">Golgi apparatus</location>
        <location evidence="12">Golgi stack membrane</location>
        <topology evidence="12">Single-pass type II membrane protein</topology>
    </subcellularLocation>
    <subcellularLocation>
        <location evidence="1">Membrane</location>
        <topology evidence="1">Single-pass type II membrane protein</topology>
    </subcellularLocation>
</comment>
<dbReference type="PANTHER" id="PTHR11929:SF194">
    <property type="entry name" value="ALPHA-(1,3)-FUCOSYLTRANSFERASE 10"/>
    <property type="match status" value="1"/>
</dbReference>
<dbReference type="InterPro" id="IPR055270">
    <property type="entry name" value="Glyco_tran_10_C"/>
</dbReference>
<dbReference type="Proteomes" id="UP000789396">
    <property type="component" value="Unassembled WGS sequence"/>
</dbReference>
<keyword evidence="15" id="KW-1185">Reference proteome</keyword>
<evidence type="ECO:0000256" key="8">
    <source>
        <dbReference type="ARBA" id="ARBA00022989"/>
    </source>
</evidence>
<keyword evidence="4 12" id="KW-0328">Glycosyltransferase</keyword>
<evidence type="ECO:0000256" key="1">
    <source>
        <dbReference type="ARBA" id="ARBA00004606"/>
    </source>
</evidence>
<dbReference type="InterPro" id="IPR038577">
    <property type="entry name" value="GT10-like_C_sf"/>
</dbReference>
<keyword evidence="6 12" id="KW-0812">Transmembrane</keyword>
<comment type="caution">
    <text evidence="14">The sequence shown here is derived from an EMBL/GenBank/DDBJ whole genome shotgun (WGS) entry which is preliminary data.</text>
</comment>
<proteinExistence type="inferred from homology"/>
<dbReference type="Gene3D" id="3.40.50.11660">
    <property type="entry name" value="Glycosyl transferase family 10, C-terminal domain"/>
    <property type="match status" value="1"/>
</dbReference>
<evidence type="ECO:0000256" key="7">
    <source>
        <dbReference type="ARBA" id="ARBA00022968"/>
    </source>
</evidence>
<accession>A0A9N9BV29</accession>
<evidence type="ECO:0000256" key="12">
    <source>
        <dbReference type="RuleBase" id="RU003832"/>
    </source>
</evidence>
<keyword evidence="8 12" id="KW-1133">Transmembrane helix</keyword>
<feature type="domain" description="Fucosyltransferase C-terminal" evidence="13">
    <location>
        <begin position="209"/>
        <end position="377"/>
    </location>
</feature>
<keyword evidence="7" id="KW-0735">Signal-anchor</keyword>
<protein>
    <recommendedName>
        <fullName evidence="12">Fucosyltransferase</fullName>
        <ecNumber evidence="12">2.4.1.-</ecNumber>
    </recommendedName>
</protein>
<feature type="transmembrane region" description="Helical" evidence="12">
    <location>
        <begin position="7"/>
        <end position="24"/>
    </location>
</feature>
<evidence type="ECO:0000256" key="3">
    <source>
        <dbReference type="ARBA" id="ARBA00008919"/>
    </source>
</evidence>
<organism evidence="14 15">
    <name type="scientific">Racocetra fulgida</name>
    <dbReference type="NCBI Taxonomy" id="60492"/>
    <lineage>
        <taxon>Eukaryota</taxon>
        <taxon>Fungi</taxon>
        <taxon>Fungi incertae sedis</taxon>
        <taxon>Mucoromycota</taxon>
        <taxon>Glomeromycotina</taxon>
        <taxon>Glomeromycetes</taxon>
        <taxon>Diversisporales</taxon>
        <taxon>Gigasporaceae</taxon>
        <taxon>Racocetra</taxon>
    </lineage>
</organism>
<comment type="pathway">
    <text evidence="2">Protein modification; protein glycosylation.</text>
</comment>
<dbReference type="EMBL" id="CAJVPZ010006813">
    <property type="protein sequence ID" value="CAG8578219.1"/>
    <property type="molecule type" value="Genomic_DNA"/>
</dbReference>
<evidence type="ECO:0000256" key="5">
    <source>
        <dbReference type="ARBA" id="ARBA00022679"/>
    </source>
</evidence>
<evidence type="ECO:0000256" key="2">
    <source>
        <dbReference type="ARBA" id="ARBA00004922"/>
    </source>
</evidence>
<sequence>MSRHEKILFIFCAIYAFVLFSIIIETSVHEYINTNTTTANTTELISKLKIKPTNFAEWKQRHYMTGYFNKDRKVRIYITEGDWYIRDDLPRLRYKHDETLTICDIPCIWTVKSLNDLTSEELKNADALFCVNQPSLPKKKAWKGQKFIQYTLEPKIHCPQCHDKNHIFDIRATHDASSDIPTSYVRMDSTRWRLVPPFDVKKLSKNSPFISFIASHWTEFRENFISSIETHIPVASFGSVRHNTDSNIHPECGGLSLFDSKNCLISKYPFYFSIENSQEKDYSTEKLWDTFNLGVVPVIWGAPNTRSYLPHPKSAIFIEDFKDAKALADYLKYLVKNETAYLEYHKWRTMKLSDEFEKRSYLSMYNLECNVCREVARLRILEEYNNTDT</sequence>
<dbReference type="EC" id="2.4.1.-" evidence="12"/>
<dbReference type="Pfam" id="PF00852">
    <property type="entry name" value="Glyco_transf_10"/>
    <property type="match status" value="1"/>
</dbReference>
<dbReference type="GO" id="GO:0032580">
    <property type="term" value="C:Golgi cisterna membrane"/>
    <property type="evidence" value="ECO:0007669"/>
    <property type="project" value="UniProtKB-SubCell"/>
</dbReference>
<dbReference type="PANTHER" id="PTHR11929">
    <property type="entry name" value="ALPHA- 1,3 -FUCOSYLTRANSFERASE"/>
    <property type="match status" value="1"/>
</dbReference>
<dbReference type="OrthoDB" id="427096at2759"/>
<evidence type="ECO:0000256" key="4">
    <source>
        <dbReference type="ARBA" id="ARBA00022676"/>
    </source>
</evidence>
<name>A0A9N9BV29_9GLOM</name>